<gene>
    <name evidence="4" type="ORF">QBC33DRAFT_445419</name>
</gene>
<keyword evidence="5" id="KW-1185">Reference proteome</keyword>
<dbReference type="PANTHER" id="PTHR42774:SF3">
    <property type="entry name" value="KETOHEXOKINASE"/>
    <property type="match status" value="1"/>
</dbReference>
<keyword evidence="1" id="KW-0808">Transferase</keyword>
<dbReference type="Pfam" id="PF00294">
    <property type="entry name" value="PfkB"/>
    <property type="match status" value="1"/>
</dbReference>
<evidence type="ECO:0000256" key="2">
    <source>
        <dbReference type="ARBA" id="ARBA00022777"/>
    </source>
</evidence>
<protein>
    <submittedName>
        <fullName evidence="4">Ketohexokinase</fullName>
    </submittedName>
</protein>
<organism evidence="4 5">
    <name type="scientific">Phialemonium atrogriseum</name>
    <dbReference type="NCBI Taxonomy" id="1093897"/>
    <lineage>
        <taxon>Eukaryota</taxon>
        <taxon>Fungi</taxon>
        <taxon>Dikarya</taxon>
        <taxon>Ascomycota</taxon>
        <taxon>Pezizomycotina</taxon>
        <taxon>Sordariomycetes</taxon>
        <taxon>Sordariomycetidae</taxon>
        <taxon>Cephalothecales</taxon>
        <taxon>Cephalothecaceae</taxon>
        <taxon>Phialemonium</taxon>
    </lineage>
</organism>
<evidence type="ECO:0000313" key="5">
    <source>
        <dbReference type="Proteomes" id="UP001244011"/>
    </source>
</evidence>
<comment type="caution">
    <text evidence="4">The sequence shown here is derived from an EMBL/GenBank/DDBJ whole genome shotgun (WGS) entry which is preliminary data.</text>
</comment>
<dbReference type="AlphaFoldDB" id="A0AAJ0FJB8"/>
<feature type="domain" description="Carbohydrate kinase PfkB" evidence="3">
    <location>
        <begin position="1"/>
        <end position="308"/>
    </location>
</feature>
<keyword evidence="2" id="KW-0418">Kinase</keyword>
<reference evidence="4" key="1">
    <citation type="submission" date="2023-06" db="EMBL/GenBank/DDBJ databases">
        <title>Genome-scale phylogeny and comparative genomics of the fungal order Sordariales.</title>
        <authorList>
            <consortium name="Lawrence Berkeley National Laboratory"/>
            <person name="Hensen N."/>
            <person name="Bonometti L."/>
            <person name="Westerberg I."/>
            <person name="Brannstrom I.O."/>
            <person name="Guillou S."/>
            <person name="Cros-Aarteil S."/>
            <person name="Calhoun S."/>
            <person name="Haridas S."/>
            <person name="Kuo A."/>
            <person name="Mondo S."/>
            <person name="Pangilinan J."/>
            <person name="Riley R."/>
            <person name="Labutti K."/>
            <person name="Andreopoulos B."/>
            <person name="Lipzen A."/>
            <person name="Chen C."/>
            <person name="Yanf M."/>
            <person name="Daum C."/>
            <person name="Ng V."/>
            <person name="Clum A."/>
            <person name="Steindorff A."/>
            <person name="Ohm R."/>
            <person name="Martin F."/>
            <person name="Silar P."/>
            <person name="Natvig D."/>
            <person name="Lalanne C."/>
            <person name="Gautier V."/>
            <person name="Ament-Velasquez S.L."/>
            <person name="Kruys A."/>
            <person name="Hutchinson M.I."/>
            <person name="Powell A.J."/>
            <person name="Barry K."/>
            <person name="Miller A.N."/>
            <person name="Grigoriev I.V."/>
            <person name="Debuchy R."/>
            <person name="Gladieux P."/>
            <person name="Thoren M.H."/>
            <person name="Johannesson H."/>
        </authorList>
    </citation>
    <scope>NUCLEOTIDE SEQUENCE</scope>
    <source>
        <strain evidence="4">8032-3</strain>
    </source>
</reference>
<dbReference type="EMBL" id="MU839000">
    <property type="protein sequence ID" value="KAK1770471.1"/>
    <property type="molecule type" value="Genomic_DNA"/>
</dbReference>
<sequence length="317" mass="34902">MKHIILVGACYLDTILSVPHFPEEDSKLRANSLQLRRGGNCPNTLEVLLQLLRREPGQSPVTPHLISCLPSSESPATSKILSSFGPGPALDFSHCLYRRGYTEPASSYIVRSQETGSRTIVNFNDLPEMTLEEFVAIADDFRDKGECLWHFEAIKGRIPETVLGCIRYLRRALPDSKISVEVEKPGREGLRELAAEANIVFYSRPWAENQGYDTAESCLRGESPPRASLVLCTWGAQGASALSLPAGKYIQYPATTLGRERIRVVDTIGAGDTFIAALLFGVACHGSDWDSERKLRFAVDLATKKVQMDGFAGLVGW</sequence>
<dbReference type="SUPFAM" id="SSF53613">
    <property type="entry name" value="Ribokinase-like"/>
    <property type="match status" value="1"/>
</dbReference>
<dbReference type="FunFam" id="3.40.1190.20:FF:000072">
    <property type="entry name" value="AT09463p"/>
    <property type="match status" value="1"/>
</dbReference>
<name>A0AAJ0FJB8_9PEZI</name>
<dbReference type="Gene3D" id="3.40.1190.20">
    <property type="match status" value="1"/>
</dbReference>
<dbReference type="PANTHER" id="PTHR42774">
    <property type="entry name" value="PHOSPHOTRANSFERASE SYSTEM TRANSPORT PROTEIN"/>
    <property type="match status" value="1"/>
</dbReference>
<dbReference type="Proteomes" id="UP001244011">
    <property type="component" value="Unassembled WGS sequence"/>
</dbReference>
<dbReference type="InterPro" id="IPR052562">
    <property type="entry name" value="Ketohexokinase-related"/>
</dbReference>
<dbReference type="InterPro" id="IPR002173">
    <property type="entry name" value="Carboh/pur_kinase_PfkB_CS"/>
</dbReference>
<dbReference type="GO" id="GO:0016301">
    <property type="term" value="F:kinase activity"/>
    <property type="evidence" value="ECO:0007669"/>
    <property type="project" value="UniProtKB-KW"/>
</dbReference>
<dbReference type="PROSITE" id="PS00584">
    <property type="entry name" value="PFKB_KINASES_2"/>
    <property type="match status" value="1"/>
</dbReference>
<proteinExistence type="predicted"/>
<dbReference type="InterPro" id="IPR029056">
    <property type="entry name" value="Ribokinase-like"/>
</dbReference>
<evidence type="ECO:0000313" key="4">
    <source>
        <dbReference type="EMBL" id="KAK1770471.1"/>
    </source>
</evidence>
<dbReference type="GeneID" id="85307513"/>
<evidence type="ECO:0000259" key="3">
    <source>
        <dbReference type="Pfam" id="PF00294"/>
    </source>
</evidence>
<dbReference type="RefSeq" id="XP_060286684.1">
    <property type="nucleotide sequence ID" value="XM_060424326.1"/>
</dbReference>
<evidence type="ECO:0000256" key="1">
    <source>
        <dbReference type="ARBA" id="ARBA00022679"/>
    </source>
</evidence>
<accession>A0AAJ0FJB8</accession>
<dbReference type="InterPro" id="IPR011611">
    <property type="entry name" value="PfkB_dom"/>
</dbReference>